<feature type="compositionally biased region" description="Low complexity" evidence="2">
    <location>
        <begin position="600"/>
        <end position="609"/>
    </location>
</feature>
<feature type="region of interest" description="Disordered" evidence="2">
    <location>
        <begin position="1275"/>
        <end position="1403"/>
    </location>
</feature>
<feature type="region of interest" description="Disordered" evidence="2">
    <location>
        <begin position="933"/>
        <end position="980"/>
    </location>
</feature>
<accession>A0A0G4GFQ0</accession>
<dbReference type="EMBL" id="CDMZ01001149">
    <property type="protein sequence ID" value="CEM28132.1"/>
    <property type="molecule type" value="Genomic_DNA"/>
</dbReference>
<feature type="compositionally biased region" description="Basic residues" evidence="2">
    <location>
        <begin position="1282"/>
        <end position="1291"/>
    </location>
</feature>
<feature type="compositionally biased region" description="Polar residues" evidence="2">
    <location>
        <begin position="425"/>
        <end position="443"/>
    </location>
</feature>
<feature type="coiled-coil region" evidence="1">
    <location>
        <begin position="195"/>
        <end position="255"/>
    </location>
</feature>
<organism evidence="3">
    <name type="scientific">Chromera velia CCMP2878</name>
    <dbReference type="NCBI Taxonomy" id="1169474"/>
    <lineage>
        <taxon>Eukaryota</taxon>
        <taxon>Sar</taxon>
        <taxon>Alveolata</taxon>
        <taxon>Colpodellida</taxon>
        <taxon>Chromeraceae</taxon>
        <taxon>Chromera</taxon>
    </lineage>
</organism>
<feature type="compositionally biased region" description="Basic and acidic residues" evidence="2">
    <location>
        <begin position="956"/>
        <end position="969"/>
    </location>
</feature>
<feature type="region of interest" description="Disordered" evidence="2">
    <location>
        <begin position="643"/>
        <end position="662"/>
    </location>
</feature>
<name>A0A0G4GFQ0_9ALVE</name>
<keyword evidence="1" id="KW-0175">Coiled coil</keyword>
<evidence type="ECO:0000256" key="2">
    <source>
        <dbReference type="SAM" id="MobiDB-lite"/>
    </source>
</evidence>
<reference evidence="3" key="1">
    <citation type="submission" date="2014-11" db="EMBL/GenBank/DDBJ databases">
        <authorList>
            <person name="Otto D Thomas"/>
            <person name="Naeem Raeece"/>
        </authorList>
    </citation>
    <scope>NUCLEOTIDE SEQUENCE</scope>
</reference>
<protein>
    <submittedName>
        <fullName evidence="3">Uncharacterized protein</fullName>
    </submittedName>
</protein>
<feature type="compositionally biased region" description="Pro residues" evidence="2">
    <location>
        <begin position="1351"/>
        <end position="1363"/>
    </location>
</feature>
<proteinExistence type="predicted"/>
<dbReference type="VEuPathDB" id="CryptoDB:Cvel_21602"/>
<feature type="region of interest" description="Disordered" evidence="2">
    <location>
        <begin position="590"/>
        <end position="627"/>
    </location>
</feature>
<feature type="region of interest" description="Disordered" evidence="2">
    <location>
        <begin position="416"/>
        <end position="450"/>
    </location>
</feature>
<dbReference type="Gene3D" id="1.20.5.340">
    <property type="match status" value="1"/>
</dbReference>
<gene>
    <name evidence="3" type="ORF">Cvel_21602</name>
</gene>
<feature type="compositionally biased region" description="Low complexity" evidence="2">
    <location>
        <begin position="933"/>
        <end position="949"/>
    </location>
</feature>
<dbReference type="PANTHER" id="PTHR45615">
    <property type="entry name" value="MYOSIN HEAVY CHAIN, NON-MUSCLE"/>
    <property type="match status" value="1"/>
</dbReference>
<feature type="coiled-coil region" evidence="1">
    <location>
        <begin position="98"/>
        <end position="158"/>
    </location>
</feature>
<dbReference type="PANTHER" id="PTHR45615:SF80">
    <property type="entry name" value="GRIP DOMAIN-CONTAINING PROTEIN"/>
    <property type="match status" value="1"/>
</dbReference>
<sequence>MSEPGSPVSLEILSRQLTELQQTVTGLTTQTNSVQEKVESNSTQIETAYGNTEALQDAIGRLADALESLAATNDQNASIIDDLNKEVESFTRTTETRLAQADAVKDEQTQTLSQLQTRLESLEQTSTAPALPASCAQSEESRREIQQINDRITRLEASASVSPSPFPADPTGSADLSHLTERLSSLESRIREPQGAELDTRLSALESRMTELQANSSNALSKDLSEQTRRNTKTLEELEQSHQFTKRSVEDLEQRVLSTEKTSKHSEEILADLQDFKHKTQRKIDECFDTASTSRRIVQEAHTTIQKALSELDSATQFVRKSRAAAIAVDEELYQQTEDLRTELIWMRREVHLSMHMQQASTATKKEAHRRPTAVQNEFHFRLSTLEASDRSQTRQIKELSTLLTAVERMSAIPGGEKGGMGTLSPLQPSSAAFSPVRPSSPQKETRQGSPVKFLQMSALEGGAQSSGQGVTFLHPDAVEDSGVAGASGIGGGHSGSGGDRIIREVGSDAVGIRELQGDSMTMLPLVRLPDRASLYPQGRGPCPVFVPSVEGPEGNIEEGRKTPAVCCSTCGFELIEHRGVHPKAIRAAAESGTMAQDGTHSPSRSNSPTPTPILDADTREGLRTSQIDRHKALSAVPDRRVKLTPSPVQPDPSTKMFGPLLNVPGPSRLPWPHRRDPGSTNSSPPRLPHLVQRDPVDILRPFADVDLPAPVTDANLLQVVDALAFENVHLRDACNALGSELQAQKLHLQRLEEQGTFTLPRLVNIATDVQGPGTGIEEGGVGPLGSQAEHESLTVDLVNSVSGLQLQDRLRTFCEGVRRECAESVRETRKSFGSRLDSLEESLRGRNAIEEFSKALKKAPPGALSSADAVVGLACLFQQVRAETGAMREELRQTREELIAIQRKQISDRLCMYEQFRVFCRQHADFLNPPFLLSLPPRPTTSTGTRPSSPLPPETRSRPEGQELREKGASAIGAGKRNIDSGGGNEAAFLSALDFVSPDVPKEKGEVGETARDPRVGVVTGFGGVAMSSSQLERLMRALSSVGGRGPLLKILFLESSLRNVKEDVRVLQQQQRSAAFNTTQAALKGALLQAEAASREGSGGGSGGGPGGRGAESFLFIRLLQRLRACVEELVDRQAGDRAVLEASARADAVFKERVAKKSLEASEALEWIQPQVQTLWDFRNATVSIVEELQTALSLLRGDLLELRQEFNVRVAGPVGGPLTQYMEDAEAVTRSHDSGEASQTVLWKIHRMTAAVRKLSYPNAVAPDPFPILATDGYPHSPRTRTKHAGRQRSGASEKNAEKEPVSYEGSKGRKSGAVLSSSRRLNAPAVRTATDTASPGQVPAVSLTRPHPPVRPLSPPPEGSSTNPQSGQTRPQEGGNVDRRGQGILPTGQRDGGHAEIQLQPQVIVDDSHLPAVHFVSLSDDQ</sequence>
<feature type="region of interest" description="Disordered" evidence="2">
    <location>
        <begin position="671"/>
        <end position="690"/>
    </location>
</feature>
<evidence type="ECO:0000313" key="3">
    <source>
        <dbReference type="EMBL" id="CEM28132.1"/>
    </source>
</evidence>
<evidence type="ECO:0000256" key="1">
    <source>
        <dbReference type="SAM" id="Coils"/>
    </source>
</evidence>
<feature type="compositionally biased region" description="Basic and acidic residues" evidence="2">
    <location>
        <begin position="617"/>
        <end position="627"/>
    </location>
</feature>
<feature type="compositionally biased region" description="Polar residues" evidence="2">
    <location>
        <begin position="1364"/>
        <end position="1376"/>
    </location>
</feature>